<feature type="compositionally biased region" description="Basic and acidic residues" evidence="1">
    <location>
        <begin position="363"/>
        <end position="372"/>
    </location>
</feature>
<dbReference type="SUPFAM" id="SSF51161">
    <property type="entry name" value="Trimeric LpxA-like enzymes"/>
    <property type="match status" value="2"/>
</dbReference>
<proteinExistence type="predicted"/>
<dbReference type="STRING" id="1434110.MSHOH_4004"/>
<dbReference type="EMBL" id="CP009516">
    <property type="protein sequence ID" value="AKB80487.1"/>
    <property type="molecule type" value="Genomic_DNA"/>
</dbReference>
<name>A0A0E3SIS2_9EURY</name>
<dbReference type="Gene3D" id="2.160.10.10">
    <property type="entry name" value="Hexapeptide repeat proteins"/>
    <property type="match status" value="2"/>
</dbReference>
<dbReference type="GeneID" id="24833373"/>
<evidence type="ECO:0008006" key="4">
    <source>
        <dbReference type="Google" id="ProtNLM"/>
    </source>
</evidence>
<gene>
    <name evidence="2" type="ORF">MSHOH_4004</name>
</gene>
<dbReference type="Proteomes" id="UP000033101">
    <property type="component" value="Chromosome"/>
</dbReference>
<evidence type="ECO:0000313" key="2">
    <source>
        <dbReference type="EMBL" id="AKB80487.1"/>
    </source>
</evidence>
<dbReference type="HOGENOM" id="CLU_040510_1_0_2"/>
<evidence type="ECO:0000313" key="3">
    <source>
        <dbReference type="Proteomes" id="UP000033101"/>
    </source>
</evidence>
<sequence length="372" mass="40224">MYLLVPDNTRIETNRIIVEGDVIVGNHSSVQYCISGDTVIMGEGVAVSGDVVAFSDARIDMWSKIGSGVKVGRNAYLGEFVTIDGKLIVEGDLDVGKEVKIKGGFEAKGWIIVRNPVPVIMFLLLYIREMMRLGKGEEVEKALEELFDDSEEGEKLDGKEPAEKVLIIPADTRISPEAIEVGGKAVIGSNCYLIGNLRVQSVETGKNLILKGSISSEGNITIGENSTVYGNLISKGQVHIGRNSRVFGGVRADAVFLHEKARVDGTIKAPSGVSFLREASGEMPPLAEVNALGKVLMVEAEEPLKGETEENLIKAADLVEIDSLIKTGPKVKIGFVPGMEKKSARTRSLARTRHFAGPRSQRKRQEAGEHQS</sequence>
<dbReference type="InterPro" id="IPR011004">
    <property type="entry name" value="Trimer_LpxA-like_sf"/>
</dbReference>
<evidence type="ECO:0000256" key="1">
    <source>
        <dbReference type="SAM" id="MobiDB-lite"/>
    </source>
</evidence>
<reference evidence="2 3" key="1">
    <citation type="submission" date="2014-07" db="EMBL/GenBank/DDBJ databases">
        <title>Methanogenic archaea and the global carbon cycle.</title>
        <authorList>
            <person name="Henriksen J.R."/>
            <person name="Luke J."/>
            <person name="Reinhart S."/>
            <person name="Benedict M.N."/>
            <person name="Youngblut N.D."/>
            <person name="Metcalf M.E."/>
            <person name="Whitaker R.J."/>
            <person name="Metcalf W.W."/>
        </authorList>
    </citation>
    <scope>NUCLEOTIDE SEQUENCE [LARGE SCALE GENOMIC DNA]</scope>
    <source>
        <strain evidence="2 3">HB-1</strain>
    </source>
</reference>
<accession>A0A0E3SIS2</accession>
<keyword evidence="3" id="KW-1185">Reference proteome</keyword>
<feature type="compositionally biased region" description="Basic residues" evidence="1">
    <location>
        <begin position="344"/>
        <end position="362"/>
    </location>
</feature>
<organism evidence="2 3">
    <name type="scientific">Methanosarcina horonobensis HB-1 = JCM 15518</name>
    <dbReference type="NCBI Taxonomy" id="1434110"/>
    <lineage>
        <taxon>Archaea</taxon>
        <taxon>Methanobacteriati</taxon>
        <taxon>Methanobacteriota</taxon>
        <taxon>Stenosarchaea group</taxon>
        <taxon>Methanomicrobia</taxon>
        <taxon>Methanosarcinales</taxon>
        <taxon>Methanosarcinaceae</taxon>
        <taxon>Methanosarcina</taxon>
    </lineage>
</organism>
<dbReference type="PATRIC" id="fig|1434110.4.peg.5092"/>
<protein>
    <recommendedName>
        <fullName evidence="4">Acyltransferase</fullName>
    </recommendedName>
</protein>
<dbReference type="AlphaFoldDB" id="A0A0E3SIS2"/>
<dbReference type="KEGG" id="mhor:MSHOH_4004"/>
<feature type="region of interest" description="Disordered" evidence="1">
    <location>
        <begin position="342"/>
        <end position="372"/>
    </location>
</feature>
<dbReference type="OrthoDB" id="105377at2157"/>
<dbReference type="RefSeq" id="WP_048142758.1">
    <property type="nucleotide sequence ID" value="NZ_CP009516.1"/>
</dbReference>